<proteinExistence type="predicted"/>
<sequence length="83" mass="9277">MDQSPIVNGVPLFTFKLPRRTTSLFNECSDKLICFVFASALMERLKCADPRTGHRPNSLRPPSEQRSLDSGRGQESPLWGAGR</sequence>
<evidence type="ECO:0000313" key="3">
    <source>
        <dbReference type="Proteomes" id="UP000314294"/>
    </source>
</evidence>
<protein>
    <submittedName>
        <fullName evidence="2">Uncharacterized protein</fullName>
    </submittedName>
</protein>
<gene>
    <name evidence="2" type="ORF">EYF80_018571</name>
</gene>
<accession>A0A4Z2I1V3</accession>
<name>A0A4Z2I1V3_9TELE</name>
<dbReference type="Proteomes" id="UP000314294">
    <property type="component" value="Unassembled WGS sequence"/>
</dbReference>
<evidence type="ECO:0000256" key="1">
    <source>
        <dbReference type="SAM" id="MobiDB-lite"/>
    </source>
</evidence>
<organism evidence="2 3">
    <name type="scientific">Liparis tanakae</name>
    <name type="common">Tanaka's snailfish</name>
    <dbReference type="NCBI Taxonomy" id="230148"/>
    <lineage>
        <taxon>Eukaryota</taxon>
        <taxon>Metazoa</taxon>
        <taxon>Chordata</taxon>
        <taxon>Craniata</taxon>
        <taxon>Vertebrata</taxon>
        <taxon>Euteleostomi</taxon>
        <taxon>Actinopterygii</taxon>
        <taxon>Neopterygii</taxon>
        <taxon>Teleostei</taxon>
        <taxon>Neoteleostei</taxon>
        <taxon>Acanthomorphata</taxon>
        <taxon>Eupercaria</taxon>
        <taxon>Perciformes</taxon>
        <taxon>Cottioidei</taxon>
        <taxon>Cottales</taxon>
        <taxon>Liparidae</taxon>
        <taxon>Liparis</taxon>
    </lineage>
</organism>
<feature type="region of interest" description="Disordered" evidence="1">
    <location>
        <begin position="49"/>
        <end position="83"/>
    </location>
</feature>
<reference evidence="2 3" key="1">
    <citation type="submission" date="2019-03" db="EMBL/GenBank/DDBJ databases">
        <title>First draft genome of Liparis tanakae, snailfish: a comprehensive survey of snailfish specific genes.</title>
        <authorList>
            <person name="Kim W."/>
            <person name="Song I."/>
            <person name="Jeong J.-H."/>
            <person name="Kim D."/>
            <person name="Kim S."/>
            <person name="Ryu S."/>
            <person name="Song J.Y."/>
            <person name="Lee S.K."/>
        </authorList>
    </citation>
    <scope>NUCLEOTIDE SEQUENCE [LARGE SCALE GENOMIC DNA]</scope>
    <source>
        <tissue evidence="2">Muscle</tissue>
    </source>
</reference>
<evidence type="ECO:0000313" key="2">
    <source>
        <dbReference type="EMBL" id="TNN71223.1"/>
    </source>
</evidence>
<comment type="caution">
    <text evidence="2">The sequence shown here is derived from an EMBL/GenBank/DDBJ whole genome shotgun (WGS) entry which is preliminary data.</text>
</comment>
<keyword evidence="3" id="KW-1185">Reference proteome</keyword>
<dbReference type="EMBL" id="SRLO01000153">
    <property type="protein sequence ID" value="TNN71223.1"/>
    <property type="molecule type" value="Genomic_DNA"/>
</dbReference>
<dbReference type="AlphaFoldDB" id="A0A4Z2I1V3"/>